<dbReference type="InterPro" id="IPR000531">
    <property type="entry name" value="Beta-barrel_TonB"/>
</dbReference>
<dbReference type="EMBL" id="CP029347">
    <property type="protein sequence ID" value="AWL12838.1"/>
    <property type="molecule type" value="Genomic_DNA"/>
</dbReference>
<dbReference type="Pfam" id="PF07715">
    <property type="entry name" value="Plug"/>
    <property type="match status" value="1"/>
</dbReference>
<keyword evidence="10" id="KW-0732">Signal</keyword>
<feature type="chain" id="PRO_5015533663" evidence="10">
    <location>
        <begin position="22"/>
        <end position="970"/>
    </location>
</feature>
<dbReference type="SUPFAM" id="SSF56935">
    <property type="entry name" value="Porins"/>
    <property type="match status" value="1"/>
</dbReference>
<comment type="similarity">
    <text evidence="8 9">Belongs to the TonB-dependent receptor family.</text>
</comment>
<evidence type="ECO:0000256" key="9">
    <source>
        <dbReference type="RuleBase" id="RU003357"/>
    </source>
</evidence>
<dbReference type="InterPro" id="IPR037066">
    <property type="entry name" value="Plug_dom_sf"/>
</dbReference>
<dbReference type="KEGG" id="salh:HMF8227_02386"/>
<organism evidence="13 14">
    <name type="scientific">Saliniradius amylolyticus</name>
    <dbReference type="NCBI Taxonomy" id="2183582"/>
    <lineage>
        <taxon>Bacteria</taxon>
        <taxon>Pseudomonadati</taxon>
        <taxon>Pseudomonadota</taxon>
        <taxon>Gammaproteobacteria</taxon>
        <taxon>Alteromonadales</taxon>
        <taxon>Alteromonadaceae</taxon>
        <taxon>Saliniradius</taxon>
    </lineage>
</organism>
<keyword evidence="2 8" id="KW-0813">Transport</keyword>
<keyword evidence="14" id="KW-1185">Reference proteome</keyword>
<feature type="domain" description="TonB-dependent receptor plug" evidence="12">
    <location>
        <begin position="61"/>
        <end position="176"/>
    </location>
</feature>
<evidence type="ECO:0000256" key="7">
    <source>
        <dbReference type="ARBA" id="ARBA00023237"/>
    </source>
</evidence>
<evidence type="ECO:0000256" key="3">
    <source>
        <dbReference type="ARBA" id="ARBA00022452"/>
    </source>
</evidence>
<evidence type="ECO:0000256" key="6">
    <source>
        <dbReference type="ARBA" id="ARBA00023136"/>
    </source>
</evidence>
<feature type="domain" description="TonB-dependent receptor-like beta-barrel" evidence="11">
    <location>
        <begin position="454"/>
        <end position="930"/>
    </location>
</feature>
<sequence>MKLSRLTLALMVSGMASSAYAQQANDDAIQGEEQNTPAETVERVEVTGSSIKRAGIDGALPLTIISKADIDQAGITNVDQLMLNLNIGANSNDNLASNAGIVGGEERGNNGASSANLRGQGRDSTLVLLNGRRVATHGIQGRAVDLNSIPFNAIERVEVLRDGASAVYGTDAIGGVINFILKKNYEGAEVTAFADHTEEGSGNIYKINLLGGTGDLYDDGYNLMASVSYNKAEILRGTDRDFTNTFQAERGLSPDTRGAPFASLNDRWNNPNDPNGAHYNLIGDGLIDPATGLEQTVLNVLALPTNDYECADGGAGMGDDAPALWNRENEQFSCSWDYPRASVLQQPVETLNLVSRGTMLFDSGDEIFAEVVGSHVTTNKVFEPNQITPWAIRGTDDATGQDFDGWYPSTGASYDYVADQLAAYFGEDQINRGAPISYRWRCVECGPREIETTTKAYRLLLGAEGTLFNDEWDYKTGISYASSEAESELGSGYHFTAMLADAIGSGAVSPFLLPGESQTQAGLDAIDAASAEGVVLFGGKTTMLQIDGLISGSSGWELDGGEVMVAAGFDFRREGYEFNGDRRAANSRMEIYGAPFDDSNALDDVERDIKALFVEALVPITYDFEVNLAVRYDRYDGFGGTTNPKISAKYNVTDDFMVRGAFSTGFRVPSFNQLFNGVREEPYTGLDFADPANCPGGEVNPNDPNCDEPLQPTMIFGGKEDLGPEESEQSNVGFVFTPTDSATFSADYWEIKKEGTIQTLSFDELIDNFELFPDRFIRDGQGNLVSIDRRWLNAGERETSGVEVNALFNGDLYGGNWNINFNGSYLIEDRKRIIPSEPFGDNLVGTHSRGNIPLRWKHTLAFTYTKGDWTHTLLQAFRDSYLDEVPPGIESGTTRPEGWDPVVSSHTTYNYSVSYVGIDQLELQFGIKNLLDRDPPFTAHQNDFSPGAAFDPRVADPRGRAYTLMARYTF</sequence>
<gene>
    <name evidence="13" type="ORF">HMF8227_02386</name>
</gene>
<dbReference type="InterPro" id="IPR012910">
    <property type="entry name" value="Plug_dom"/>
</dbReference>
<proteinExistence type="inferred from homology"/>
<dbReference type="RefSeq" id="WP_109340375.1">
    <property type="nucleotide sequence ID" value="NZ_CP029347.1"/>
</dbReference>
<keyword evidence="13" id="KW-0675">Receptor</keyword>
<evidence type="ECO:0000256" key="1">
    <source>
        <dbReference type="ARBA" id="ARBA00004571"/>
    </source>
</evidence>
<keyword evidence="4 8" id="KW-0812">Transmembrane</keyword>
<dbReference type="PANTHER" id="PTHR47234">
    <property type="match status" value="1"/>
</dbReference>
<evidence type="ECO:0000256" key="10">
    <source>
        <dbReference type="SAM" id="SignalP"/>
    </source>
</evidence>
<dbReference type="AlphaFoldDB" id="A0A2S2E5A3"/>
<dbReference type="Proteomes" id="UP000245728">
    <property type="component" value="Chromosome"/>
</dbReference>
<comment type="subcellular location">
    <subcellularLocation>
        <location evidence="1 8">Cell outer membrane</location>
        <topology evidence="1 8">Multi-pass membrane protein</topology>
    </subcellularLocation>
</comment>
<evidence type="ECO:0000259" key="12">
    <source>
        <dbReference type="Pfam" id="PF07715"/>
    </source>
</evidence>
<reference evidence="13 14" key="1">
    <citation type="submission" date="2018-05" db="EMBL/GenBank/DDBJ databases">
        <title>Salinimonas sp. HMF8227 Genome sequencing and assembly.</title>
        <authorList>
            <person name="Kang H."/>
            <person name="Kang J."/>
            <person name="Cha I."/>
            <person name="Kim H."/>
            <person name="Joh K."/>
        </authorList>
    </citation>
    <scope>NUCLEOTIDE SEQUENCE [LARGE SCALE GENOMIC DNA]</scope>
    <source>
        <strain evidence="13 14">HMF8227</strain>
    </source>
</reference>
<dbReference type="PANTHER" id="PTHR47234:SF2">
    <property type="entry name" value="TONB-DEPENDENT RECEPTOR"/>
    <property type="match status" value="1"/>
</dbReference>
<feature type="signal peptide" evidence="10">
    <location>
        <begin position="1"/>
        <end position="21"/>
    </location>
</feature>
<evidence type="ECO:0000259" key="11">
    <source>
        <dbReference type="Pfam" id="PF00593"/>
    </source>
</evidence>
<dbReference type="Gene3D" id="2.40.170.20">
    <property type="entry name" value="TonB-dependent receptor, beta-barrel domain"/>
    <property type="match status" value="1"/>
</dbReference>
<evidence type="ECO:0000256" key="5">
    <source>
        <dbReference type="ARBA" id="ARBA00023077"/>
    </source>
</evidence>
<protein>
    <submittedName>
        <fullName evidence="13">Colicin I receptor</fullName>
    </submittedName>
</protein>
<evidence type="ECO:0000313" key="14">
    <source>
        <dbReference type="Proteomes" id="UP000245728"/>
    </source>
</evidence>
<dbReference type="InterPro" id="IPR036942">
    <property type="entry name" value="Beta-barrel_TonB_sf"/>
</dbReference>
<accession>A0A2S2E5A3</accession>
<keyword evidence="7 8" id="KW-0998">Cell outer membrane</keyword>
<keyword evidence="5 9" id="KW-0798">TonB box</keyword>
<dbReference type="Gene3D" id="2.170.130.10">
    <property type="entry name" value="TonB-dependent receptor, plug domain"/>
    <property type="match status" value="1"/>
</dbReference>
<dbReference type="PROSITE" id="PS52016">
    <property type="entry name" value="TONB_DEPENDENT_REC_3"/>
    <property type="match status" value="1"/>
</dbReference>
<dbReference type="InterPro" id="IPR039426">
    <property type="entry name" value="TonB-dep_rcpt-like"/>
</dbReference>
<evidence type="ECO:0000256" key="2">
    <source>
        <dbReference type="ARBA" id="ARBA00022448"/>
    </source>
</evidence>
<keyword evidence="6 8" id="KW-0472">Membrane</keyword>
<dbReference type="Pfam" id="PF00593">
    <property type="entry name" value="TonB_dep_Rec_b-barrel"/>
    <property type="match status" value="1"/>
</dbReference>
<dbReference type="GO" id="GO:0009279">
    <property type="term" value="C:cell outer membrane"/>
    <property type="evidence" value="ECO:0007669"/>
    <property type="project" value="UniProtKB-SubCell"/>
</dbReference>
<evidence type="ECO:0000313" key="13">
    <source>
        <dbReference type="EMBL" id="AWL12838.1"/>
    </source>
</evidence>
<evidence type="ECO:0000256" key="8">
    <source>
        <dbReference type="PROSITE-ProRule" id="PRU01360"/>
    </source>
</evidence>
<name>A0A2S2E5A3_9ALTE</name>
<dbReference type="OrthoDB" id="176248at2"/>
<keyword evidence="3 8" id="KW-1134">Transmembrane beta strand</keyword>
<evidence type="ECO:0000256" key="4">
    <source>
        <dbReference type="ARBA" id="ARBA00022692"/>
    </source>
</evidence>